<evidence type="ECO:0000256" key="6">
    <source>
        <dbReference type="PROSITE-ProRule" id="PRU00239"/>
    </source>
</evidence>
<dbReference type="RefSeq" id="XP_009020041.1">
    <property type="nucleotide sequence ID" value="XM_009021793.1"/>
</dbReference>
<dbReference type="GO" id="GO:0005737">
    <property type="term" value="C:cytoplasm"/>
    <property type="evidence" value="ECO:0000318"/>
    <property type="project" value="GO_Central"/>
</dbReference>
<dbReference type="AlphaFoldDB" id="T1FYK4"/>
<keyword evidence="4 6" id="KW-0788">Thiol protease</keyword>
<gene>
    <name evidence="9" type="primary">20213902</name>
    <name evidence="8" type="ORF">HELRODRAFT_66381</name>
</gene>
<keyword evidence="2 6" id="KW-0645">Protease</keyword>
<evidence type="ECO:0000259" key="7">
    <source>
        <dbReference type="PROSITE" id="PS50203"/>
    </source>
</evidence>
<feature type="active site" evidence="5 6">
    <location>
        <position position="269"/>
    </location>
</feature>
<comment type="similarity">
    <text evidence="1">Belongs to the peptidase C2 family.</text>
</comment>
<dbReference type="SUPFAM" id="SSF49758">
    <property type="entry name" value="Calpain large subunit, middle domain (domain III)"/>
    <property type="match status" value="1"/>
</dbReference>
<evidence type="ECO:0000256" key="4">
    <source>
        <dbReference type="ARBA" id="ARBA00022807"/>
    </source>
</evidence>
<evidence type="ECO:0000256" key="3">
    <source>
        <dbReference type="ARBA" id="ARBA00022801"/>
    </source>
</evidence>
<reference evidence="10" key="1">
    <citation type="submission" date="2012-12" db="EMBL/GenBank/DDBJ databases">
        <authorList>
            <person name="Hellsten U."/>
            <person name="Grimwood J."/>
            <person name="Chapman J.A."/>
            <person name="Shapiro H."/>
            <person name="Aerts A."/>
            <person name="Otillar R.P."/>
            <person name="Terry A.Y."/>
            <person name="Boore J.L."/>
            <person name="Simakov O."/>
            <person name="Marletaz F."/>
            <person name="Cho S.-J."/>
            <person name="Edsinger-Gonzales E."/>
            <person name="Havlak P."/>
            <person name="Kuo D.-H."/>
            <person name="Larsson T."/>
            <person name="Lv J."/>
            <person name="Arendt D."/>
            <person name="Savage R."/>
            <person name="Osoegawa K."/>
            <person name="de Jong P."/>
            <person name="Lindberg D.R."/>
            <person name="Seaver E.C."/>
            <person name="Weisblat D.A."/>
            <person name="Putnam N.H."/>
            <person name="Grigoriev I.V."/>
            <person name="Rokhsar D.S."/>
        </authorList>
    </citation>
    <scope>NUCLEOTIDE SEQUENCE</scope>
</reference>
<protein>
    <recommendedName>
        <fullName evidence="7">Calpain catalytic domain-containing protein</fullName>
    </recommendedName>
</protein>
<sequence length="432" mass="50273">MESQYARLKSGLLRSGRLFEDAEFPAIPRSLYFSKNDPSIYWQRPTELIRYPKFIVGSASRFDLDQGLLGDCWYVAAVSTLATRPELFKRVPTNQPSNQPASHPINRPTTQTGIFHFNFWFYGEWKEVIIDDRLPTSRGKKLVFCSSREHPDEFWSALLEKAYAKLAGSYEALDGGWIEDALVDFTGGISQRISLRDTKRLPRNFFNVLLQNNMMNSLMGTCIYVCWATRLTMEKELDNGLFVGHAYSITEVLQVRFIGSTFQLLRLRNPWGRLEWRGKWSDKSKEWMNLNDRKRSEIGLIIEEDGEFWISFEDVMRNFDVLQICHLPPSCEILKDKKPWIGIRYNGTWTRGVNSGGSDYFRKHGSYWTNSQYSIQLANNDDNSNKCCIIISLMQKHSKMARTQLRVQYTEIPLLFDLYKVVLVCWLPANCY</sequence>
<dbReference type="Gene3D" id="2.60.120.380">
    <property type="match status" value="1"/>
</dbReference>
<feature type="domain" description="Calpain catalytic" evidence="7">
    <location>
        <begin position="18"/>
        <end position="328"/>
    </location>
</feature>
<dbReference type="PANTHER" id="PTHR10183:SF433">
    <property type="entry name" value="CALPAIN-A-RELATED"/>
    <property type="match status" value="1"/>
</dbReference>
<dbReference type="SMART" id="SM00230">
    <property type="entry name" value="CysPc"/>
    <property type="match status" value="1"/>
</dbReference>
<proteinExistence type="inferred from homology"/>
<reference evidence="9" key="3">
    <citation type="submission" date="2015-06" db="UniProtKB">
        <authorList>
            <consortium name="EnsemblMetazoa"/>
        </authorList>
    </citation>
    <scope>IDENTIFICATION</scope>
</reference>
<dbReference type="InterPro" id="IPR036213">
    <property type="entry name" value="Calpain_III_sf"/>
</dbReference>
<dbReference type="CTD" id="20213902"/>
<dbReference type="PROSITE" id="PS50203">
    <property type="entry name" value="CALPAIN_CAT"/>
    <property type="match status" value="1"/>
</dbReference>
<dbReference type="EnsemblMetazoa" id="HelroT66381">
    <property type="protein sequence ID" value="HelroP66381"/>
    <property type="gene ID" value="HelroG66381"/>
</dbReference>
<dbReference type="EMBL" id="AMQM01000974">
    <property type="status" value="NOT_ANNOTATED_CDS"/>
    <property type="molecule type" value="Genomic_DNA"/>
</dbReference>
<dbReference type="OrthoDB" id="424753at2759"/>
<dbReference type="InterPro" id="IPR038765">
    <property type="entry name" value="Papain-like_cys_pep_sf"/>
</dbReference>
<keyword evidence="3 6" id="KW-0378">Hydrolase</keyword>
<dbReference type="InterPro" id="IPR000169">
    <property type="entry name" value="Pept_cys_AS"/>
</dbReference>
<dbReference type="STRING" id="6412.T1FYK4"/>
<dbReference type="InParanoid" id="T1FYK4"/>
<dbReference type="EMBL" id="AMQM01000975">
    <property type="status" value="NOT_ANNOTATED_CDS"/>
    <property type="molecule type" value="Genomic_DNA"/>
</dbReference>
<evidence type="ECO:0000256" key="5">
    <source>
        <dbReference type="PIRSR" id="PIRSR622684-1"/>
    </source>
</evidence>
<dbReference type="Pfam" id="PF00648">
    <property type="entry name" value="Peptidase_C2"/>
    <property type="match status" value="1"/>
</dbReference>
<feature type="active site" evidence="5 6">
    <location>
        <position position="245"/>
    </location>
</feature>
<evidence type="ECO:0000256" key="1">
    <source>
        <dbReference type="ARBA" id="ARBA00007623"/>
    </source>
</evidence>
<dbReference type="OMA" id="SELWATH"/>
<dbReference type="FunFam" id="3.90.70.10:FF:000054">
    <property type="entry name" value="Calpain 14"/>
    <property type="match status" value="1"/>
</dbReference>
<dbReference type="EMBL" id="KB096742">
    <property type="protein sequence ID" value="ESO02633.1"/>
    <property type="molecule type" value="Genomic_DNA"/>
</dbReference>
<dbReference type="GO" id="GO:0004198">
    <property type="term" value="F:calcium-dependent cysteine-type endopeptidase activity"/>
    <property type="evidence" value="ECO:0000318"/>
    <property type="project" value="GO_Central"/>
</dbReference>
<evidence type="ECO:0000256" key="2">
    <source>
        <dbReference type="ARBA" id="ARBA00022670"/>
    </source>
</evidence>
<keyword evidence="10" id="KW-1185">Reference proteome</keyword>
<dbReference type="InterPro" id="IPR001300">
    <property type="entry name" value="Peptidase_C2_calpain_cat"/>
</dbReference>
<feature type="active site" evidence="5 6">
    <location>
        <position position="72"/>
    </location>
</feature>
<reference evidence="8 10" key="2">
    <citation type="journal article" date="2013" name="Nature">
        <title>Insights into bilaterian evolution from three spiralian genomes.</title>
        <authorList>
            <person name="Simakov O."/>
            <person name="Marletaz F."/>
            <person name="Cho S.J."/>
            <person name="Edsinger-Gonzales E."/>
            <person name="Havlak P."/>
            <person name="Hellsten U."/>
            <person name="Kuo D.H."/>
            <person name="Larsson T."/>
            <person name="Lv J."/>
            <person name="Arendt D."/>
            <person name="Savage R."/>
            <person name="Osoegawa K."/>
            <person name="de Jong P."/>
            <person name="Grimwood J."/>
            <person name="Chapman J.A."/>
            <person name="Shapiro H."/>
            <person name="Aerts A."/>
            <person name="Otillar R.P."/>
            <person name="Terry A.Y."/>
            <person name="Boore J.L."/>
            <person name="Grigoriev I.V."/>
            <person name="Lindberg D.R."/>
            <person name="Seaver E.C."/>
            <person name="Weisblat D.A."/>
            <person name="Putnam N.H."/>
            <person name="Rokhsar D.S."/>
        </authorList>
    </citation>
    <scope>NUCLEOTIDE SEQUENCE</scope>
</reference>
<name>T1FYK4_HELRO</name>
<dbReference type="GeneID" id="20213902"/>
<dbReference type="GO" id="GO:0006508">
    <property type="term" value="P:proteolysis"/>
    <property type="evidence" value="ECO:0000318"/>
    <property type="project" value="GO_Central"/>
</dbReference>
<dbReference type="Pfam" id="PF01067">
    <property type="entry name" value="Calpain_III"/>
    <property type="match status" value="1"/>
</dbReference>
<organism evidence="9 10">
    <name type="scientific">Helobdella robusta</name>
    <name type="common">Californian leech</name>
    <dbReference type="NCBI Taxonomy" id="6412"/>
    <lineage>
        <taxon>Eukaryota</taxon>
        <taxon>Metazoa</taxon>
        <taxon>Spiralia</taxon>
        <taxon>Lophotrochozoa</taxon>
        <taxon>Annelida</taxon>
        <taxon>Clitellata</taxon>
        <taxon>Hirudinea</taxon>
        <taxon>Rhynchobdellida</taxon>
        <taxon>Glossiphoniidae</taxon>
        <taxon>Helobdella</taxon>
    </lineage>
</organism>
<dbReference type="HOGENOM" id="CLU_010982_3_4_1"/>
<evidence type="ECO:0000313" key="10">
    <source>
        <dbReference type="Proteomes" id="UP000015101"/>
    </source>
</evidence>
<evidence type="ECO:0000313" key="9">
    <source>
        <dbReference type="EnsemblMetazoa" id="HelroP66381"/>
    </source>
</evidence>
<dbReference type="InterPro" id="IPR022682">
    <property type="entry name" value="Calpain_domain_III"/>
</dbReference>
<dbReference type="PROSITE" id="PS00139">
    <property type="entry name" value="THIOL_PROTEASE_CYS"/>
    <property type="match status" value="1"/>
</dbReference>
<dbReference type="SUPFAM" id="SSF54001">
    <property type="entry name" value="Cysteine proteinases"/>
    <property type="match status" value="1"/>
</dbReference>
<dbReference type="Gene3D" id="3.90.70.10">
    <property type="entry name" value="Cysteine proteinases"/>
    <property type="match status" value="1"/>
</dbReference>
<dbReference type="eggNOG" id="KOG0045">
    <property type="taxonomic scope" value="Eukaryota"/>
</dbReference>
<dbReference type="Proteomes" id="UP000015101">
    <property type="component" value="Unassembled WGS sequence"/>
</dbReference>
<dbReference type="InterPro" id="IPR022684">
    <property type="entry name" value="Calpain_cysteine_protease"/>
</dbReference>
<dbReference type="PANTHER" id="PTHR10183">
    <property type="entry name" value="CALPAIN"/>
    <property type="match status" value="1"/>
</dbReference>
<dbReference type="PRINTS" id="PR00704">
    <property type="entry name" value="CALPAIN"/>
</dbReference>
<dbReference type="CDD" id="cd00044">
    <property type="entry name" value="CysPc"/>
    <property type="match status" value="1"/>
</dbReference>
<accession>T1FYK4</accession>
<dbReference type="KEGG" id="hro:HELRODRAFT_66381"/>
<evidence type="ECO:0000313" key="8">
    <source>
        <dbReference type="EMBL" id="ESO02633.1"/>
    </source>
</evidence>